<dbReference type="RefSeq" id="WP_045273211.1">
    <property type="nucleotide sequence ID" value="NZ_JYIX01000038.1"/>
</dbReference>
<protein>
    <submittedName>
        <fullName evidence="1">Uncharacterized protein</fullName>
    </submittedName>
</protein>
<reference evidence="1 2" key="1">
    <citation type="submission" date="2015-02" db="EMBL/GenBank/DDBJ databases">
        <title>Draft genome sequences of ten Microbacterium spp. with emphasis on heavy metal contaminated environments.</title>
        <authorList>
            <person name="Corretto E."/>
        </authorList>
    </citation>
    <scope>NUCLEOTIDE SEQUENCE [LARGE SCALE GENOMIC DNA]</scope>
    <source>
        <strain evidence="1 2">ARN176</strain>
    </source>
</reference>
<evidence type="ECO:0000313" key="2">
    <source>
        <dbReference type="Proteomes" id="UP000033740"/>
    </source>
</evidence>
<name>A0A0F0LK45_9MICO</name>
<dbReference type="PATRIC" id="fig|582680.6.peg.3263"/>
<sequence length="191" mass="18915">MTDTKKTWSVKKRWAILGGVPVGLVALPAAALAAYFALAGISGSGTNGEFTAKWATGFAPTMDTSALTVQPAGTAAVNSGRLDLPALTIYPNETFTVEAPIVSGAASQAGYVAGVAMPGLPKGATAELVSGCGVKVTNSMQYVKVKVTAPAALVAGGQWSLAADSGVKVTPLASSTSSAPAGVTCPVFTAP</sequence>
<organism evidence="1 2">
    <name type="scientific">Microbacterium azadirachtae</name>
    <dbReference type="NCBI Taxonomy" id="582680"/>
    <lineage>
        <taxon>Bacteria</taxon>
        <taxon>Bacillati</taxon>
        <taxon>Actinomycetota</taxon>
        <taxon>Actinomycetes</taxon>
        <taxon>Micrococcales</taxon>
        <taxon>Microbacteriaceae</taxon>
        <taxon>Microbacterium</taxon>
    </lineage>
</organism>
<evidence type="ECO:0000313" key="1">
    <source>
        <dbReference type="EMBL" id="KJL31901.1"/>
    </source>
</evidence>
<dbReference type="EMBL" id="JYIX01000038">
    <property type="protein sequence ID" value="KJL31901.1"/>
    <property type="molecule type" value="Genomic_DNA"/>
</dbReference>
<dbReference type="AlphaFoldDB" id="A0A0F0LK45"/>
<keyword evidence="2" id="KW-1185">Reference proteome</keyword>
<gene>
    <name evidence="1" type="ORF">RS86_03182</name>
</gene>
<proteinExistence type="predicted"/>
<dbReference type="Proteomes" id="UP000033740">
    <property type="component" value="Unassembled WGS sequence"/>
</dbReference>
<comment type="caution">
    <text evidence="1">The sequence shown here is derived from an EMBL/GenBank/DDBJ whole genome shotgun (WGS) entry which is preliminary data.</text>
</comment>
<accession>A0A0F0LK45</accession>